<dbReference type="AlphaFoldDB" id="A0A081XRX6"/>
<proteinExistence type="predicted"/>
<protein>
    <submittedName>
        <fullName evidence="2">Transposase</fullName>
    </submittedName>
</protein>
<feature type="domain" description="Transposase IS701-like DDE" evidence="1">
    <location>
        <begin position="27"/>
        <end position="103"/>
    </location>
</feature>
<name>A0A081XRX6_STRTO</name>
<accession>A0A081XRX6</accession>
<dbReference type="eggNOG" id="COG5659">
    <property type="taxonomic scope" value="Bacteria"/>
</dbReference>
<comment type="caution">
    <text evidence="2">The sequence shown here is derived from an EMBL/GenBank/DDBJ whole genome shotgun (WGS) entry which is preliminary data.</text>
</comment>
<reference evidence="2 3" key="1">
    <citation type="submission" date="2014-02" db="EMBL/GenBank/DDBJ databases">
        <title>The genome announcement of Streptomyces toyocaensis NRRL15009.</title>
        <authorList>
            <person name="Hong H.-J."/>
            <person name="Kwun M.J."/>
        </authorList>
    </citation>
    <scope>NUCLEOTIDE SEQUENCE [LARGE SCALE GENOMIC DNA]</scope>
    <source>
        <strain evidence="2 3">NRRL 15009</strain>
    </source>
</reference>
<keyword evidence="3" id="KW-1185">Reference proteome</keyword>
<dbReference type="InterPro" id="IPR038721">
    <property type="entry name" value="IS701-like_DDE_dom"/>
</dbReference>
<dbReference type="Proteomes" id="UP000028341">
    <property type="component" value="Unassembled WGS sequence"/>
</dbReference>
<dbReference type="Pfam" id="PF13546">
    <property type="entry name" value="DDE_5"/>
    <property type="match status" value="1"/>
</dbReference>
<dbReference type="STRING" id="55952.BU52_14610"/>
<organism evidence="2 3">
    <name type="scientific">Streptomyces toyocaensis</name>
    <dbReference type="NCBI Taxonomy" id="55952"/>
    <lineage>
        <taxon>Bacteria</taxon>
        <taxon>Bacillati</taxon>
        <taxon>Actinomycetota</taxon>
        <taxon>Actinomycetes</taxon>
        <taxon>Kitasatosporales</taxon>
        <taxon>Streptomycetaceae</taxon>
        <taxon>Streptomyces</taxon>
    </lineage>
</organism>
<evidence type="ECO:0000313" key="3">
    <source>
        <dbReference type="Proteomes" id="UP000028341"/>
    </source>
</evidence>
<sequence length="107" mass="12340">MAAGHSIDTARWRAMFDQAVARIAGRFRRVEPRATTRAYLLRLLSQTERKNCWQLAEQADHDRPGPMQRLLRSARWDADEVRDDVRAYVFENLGADDGVLIVDRRGS</sequence>
<dbReference type="EMBL" id="JFCB01000011">
    <property type="protein sequence ID" value="KES06299.1"/>
    <property type="molecule type" value="Genomic_DNA"/>
</dbReference>
<evidence type="ECO:0000259" key="1">
    <source>
        <dbReference type="Pfam" id="PF13546"/>
    </source>
</evidence>
<evidence type="ECO:0000313" key="2">
    <source>
        <dbReference type="EMBL" id="KES06299.1"/>
    </source>
</evidence>
<gene>
    <name evidence="2" type="ORF">BU52_14610</name>
</gene>